<dbReference type="InterPro" id="IPR041577">
    <property type="entry name" value="RT_RNaseH_2"/>
</dbReference>
<name>A0AAZ1Y608_OREAU</name>
<dbReference type="AlphaFoldDB" id="A0AAZ1Y608"/>
<evidence type="ECO:0000259" key="2">
    <source>
        <dbReference type="PROSITE" id="PS50804"/>
    </source>
</evidence>
<dbReference type="Gene3D" id="3.10.20.370">
    <property type="match status" value="1"/>
</dbReference>
<dbReference type="PANTHER" id="PTHR33064">
    <property type="entry name" value="POL PROTEIN"/>
    <property type="match status" value="1"/>
</dbReference>
<accession>A0AAZ1Y608</accession>
<organism evidence="3 4">
    <name type="scientific">Oreochromis aureus</name>
    <name type="common">Israeli tilapia</name>
    <name type="synonym">Chromis aureus</name>
    <dbReference type="NCBI Taxonomy" id="47969"/>
    <lineage>
        <taxon>Eukaryota</taxon>
        <taxon>Metazoa</taxon>
        <taxon>Chordata</taxon>
        <taxon>Craniata</taxon>
        <taxon>Vertebrata</taxon>
        <taxon>Euteleostomi</taxon>
        <taxon>Actinopterygii</taxon>
        <taxon>Neopterygii</taxon>
        <taxon>Teleostei</taxon>
        <taxon>Neoteleostei</taxon>
        <taxon>Acanthomorphata</taxon>
        <taxon>Ovalentaria</taxon>
        <taxon>Cichlomorphae</taxon>
        <taxon>Cichliformes</taxon>
        <taxon>Cichlidae</taxon>
        <taxon>African cichlids</taxon>
        <taxon>Pseudocrenilabrinae</taxon>
        <taxon>Oreochromini</taxon>
        <taxon>Oreochromis</taxon>
    </lineage>
</organism>
<dbReference type="InterPro" id="IPR051320">
    <property type="entry name" value="Viral_Replic_Matur_Polypro"/>
</dbReference>
<feature type="region of interest" description="Disordered" evidence="1">
    <location>
        <begin position="24"/>
        <end position="46"/>
    </location>
</feature>
<keyword evidence="4" id="KW-1185">Reference proteome</keyword>
<dbReference type="SUPFAM" id="SSF47353">
    <property type="entry name" value="Retrovirus capsid dimerization domain-like"/>
    <property type="match status" value="1"/>
</dbReference>
<dbReference type="Ensembl" id="ENSOABT00000010483.2">
    <property type="protein sequence ID" value="ENSOABP00000075374.1"/>
    <property type="gene ID" value="ENSOABG00000005362.2"/>
</dbReference>
<dbReference type="Proteomes" id="UP000472276">
    <property type="component" value="Unassembled WGS sequence"/>
</dbReference>
<evidence type="ECO:0000313" key="4">
    <source>
        <dbReference type="Proteomes" id="UP000472276"/>
    </source>
</evidence>
<sequence>MPVSNPIIQPYAFINNLLGRKNSLFDGEKPPADPGSGRGGHLLQPDGFREGRRDVAGVWSLDVITLEWNTRMLATVVLEQFVEGLPRETARWLHCHRPGSLEAAVTLVKDHLAAWPEGPLDRSYLKGCSRSGPVDRGAFLQVKMAICGEPLFHTPNFSLPFILQTDALNTGQGGILSLQVRGIDCLILYISQKLTDWERRYSTVQKECLAIWCAVNSFCYYLLGCSFTL</sequence>
<feature type="domain" description="SCAN box" evidence="2">
    <location>
        <begin position="71"/>
        <end position="110"/>
    </location>
</feature>
<dbReference type="InterPro" id="IPR038269">
    <property type="entry name" value="SCAN_sf"/>
</dbReference>
<evidence type="ECO:0000313" key="3">
    <source>
        <dbReference type="Ensembl" id="ENSOABP00000075374.1"/>
    </source>
</evidence>
<dbReference type="PANTHER" id="PTHR33064:SF37">
    <property type="entry name" value="RIBONUCLEASE H"/>
    <property type="match status" value="1"/>
</dbReference>
<dbReference type="InterPro" id="IPR003309">
    <property type="entry name" value="SCAN_dom"/>
</dbReference>
<dbReference type="Gene3D" id="1.10.4020.10">
    <property type="entry name" value="DNA breaking-rejoining enzymes"/>
    <property type="match status" value="1"/>
</dbReference>
<reference evidence="3" key="3">
    <citation type="submission" date="2025-09" db="UniProtKB">
        <authorList>
            <consortium name="Ensembl"/>
        </authorList>
    </citation>
    <scope>IDENTIFICATION</scope>
</reference>
<dbReference type="PROSITE" id="PS50804">
    <property type="entry name" value="SCAN_BOX"/>
    <property type="match status" value="1"/>
</dbReference>
<evidence type="ECO:0000256" key="1">
    <source>
        <dbReference type="SAM" id="MobiDB-lite"/>
    </source>
</evidence>
<dbReference type="InterPro" id="IPR043502">
    <property type="entry name" value="DNA/RNA_pol_sf"/>
</dbReference>
<reference evidence="4" key="1">
    <citation type="submission" date="2020-03" db="EMBL/GenBank/DDBJ databases">
        <title>Evolution of repeat sequences and sex chromosomes of tilapia species revealed by chromosome-level genomes.</title>
        <authorList>
            <person name="Xu L."/>
            <person name="Tao W."/>
            <person name="Wang D."/>
            <person name="Zhou Q."/>
        </authorList>
    </citation>
    <scope>NUCLEOTIDE SEQUENCE [LARGE SCALE GENOMIC DNA]</scope>
    <source>
        <strain evidence="4">Israel</strain>
    </source>
</reference>
<reference evidence="3" key="2">
    <citation type="submission" date="2025-08" db="UniProtKB">
        <authorList>
            <consortium name="Ensembl"/>
        </authorList>
    </citation>
    <scope>IDENTIFICATION</scope>
</reference>
<dbReference type="Pfam" id="PF17919">
    <property type="entry name" value="RT_RNaseH_2"/>
    <property type="match status" value="1"/>
</dbReference>
<proteinExistence type="predicted"/>
<dbReference type="SUPFAM" id="SSF56672">
    <property type="entry name" value="DNA/RNA polymerases"/>
    <property type="match status" value="1"/>
</dbReference>
<protein>
    <recommendedName>
        <fullName evidence="2">SCAN box domain-containing protein</fullName>
    </recommendedName>
</protein>
<dbReference type="Pfam" id="PF02023">
    <property type="entry name" value="SCAN"/>
    <property type="match status" value="1"/>
</dbReference>